<accession>A0A2P8G2C3</accession>
<gene>
    <name evidence="2" type="ORF">CLV42_10853</name>
</gene>
<reference evidence="2 3" key="1">
    <citation type="submission" date="2018-03" db="EMBL/GenBank/DDBJ databases">
        <title>Genomic Encyclopedia of Archaeal and Bacterial Type Strains, Phase II (KMG-II): from individual species to whole genera.</title>
        <authorList>
            <person name="Goeker M."/>
        </authorList>
    </citation>
    <scope>NUCLEOTIDE SEQUENCE [LARGE SCALE GENOMIC DNA]</scope>
    <source>
        <strain evidence="2 3">DSM 18107</strain>
    </source>
</reference>
<dbReference type="Proteomes" id="UP000240978">
    <property type="component" value="Unassembled WGS sequence"/>
</dbReference>
<evidence type="ECO:0000313" key="2">
    <source>
        <dbReference type="EMBL" id="PSL28134.1"/>
    </source>
</evidence>
<feature type="domain" description="ABM" evidence="1">
    <location>
        <begin position="20"/>
        <end position="108"/>
    </location>
</feature>
<evidence type="ECO:0000259" key="1">
    <source>
        <dbReference type="PROSITE" id="PS51725"/>
    </source>
</evidence>
<dbReference type="OrthoDB" id="676007at2"/>
<dbReference type="AlphaFoldDB" id="A0A2P8G2C3"/>
<dbReference type="InterPro" id="IPR007138">
    <property type="entry name" value="ABM_dom"/>
</dbReference>
<dbReference type="EMBL" id="PYGK01000008">
    <property type="protein sequence ID" value="PSL28134.1"/>
    <property type="molecule type" value="Genomic_DNA"/>
</dbReference>
<dbReference type="Pfam" id="PF03992">
    <property type="entry name" value="ABM"/>
    <property type="match status" value="1"/>
</dbReference>
<proteinExistence type="predicted"/>
<protein>
    <submittedName>
        <fullName evidence="2">Quinol monooxygenase YgiN</fullName>
    </submittedName>
</protein>
<dbReference type="InterPro" id="IPR011008">
    <property type="entry name" value="Dimeric_a/b-barrel"/>
</dbReference>
<keyword evidence="3" id="KW-1185">Reference proteome</keyword>
<keyword evidence="2" id="KW-0560">Oxidoreductase</keyword>
<comment type="caution">
    <text evidence="2">The sequence shown here is derived from an EMBL/GenBank/DDBJ whole genome shotgun (WGS) entry which is preliminary data.</text>
</comment>
<dbReference type="SUPFAM" id="SSF54909">
    <property type="entry name" value="Dimeric alpha+beta barrel"/>
    <property type="match status" value="1"/>
</dbReference>
<dbReference type="PROSITE" id="PS51725">
    <property type="entry name" value="ABM"/>
    <property type="match status" value="1"/>
</dbReference>
<keyword evidence="2" id="KW-0503">Monooxygenase</keyword>
<dbReference type="GO" id="GO:0004497">
    <property type="term" value="F:monooxygenase activity"/>
    <property type="evidence" value="ECO:0007669"/>
    <property type="project" value="UniProtKB-KW"/>
</dbReference>
<evidence type="ECO:0000313" key="3">
    <source>
        <dbReference type="Proteomes" id="UP000240978"/>
    </source>
</evidence>
<name>A0A2P8G2C3_9BACT</name>
<sequence>MNFKSIEIMTPSITKNDDKCIILAEIPVEPVYLDYVKSLAAATLKPTLEEAGCEAFYQTARSDDPNSLVFFEVFRSKDAHDLHLKADYTRAFFAGVQDKTSGKPIITFLNQL</sequence>
<organism evidence="2 3">
    <name type="scientific">Chitinophaga ginsengisoli</name>
    <dbReference type="NCBI Taxonomy" id="363837"/>
    <lineage>
        <taxon>Bacteria</taxon>
        <taxon>Pseudomonadati</taxon>
        <taxon>Bacteroidota</taxon>
        <taxon>Chitinophagia</taxon>
        <taxon>Chitinophagales</taxon>
        <taxon>Chitinophagaceae</taxon>
        <taxon>Chitinophaga</taxon>
    </lineage>
</organism>
<dbReference type="Gene3D" id="3.30.70.100">
    <property type="match status" value="1"/>
</dbReference>